<proteinExistence type="predicted"/>
<dbReference type="AlphaFoldDB" id="A0A7L4ZF90"/>
<keyword evidence="2" id="KW-1185">Reference proteome</keyword>
<name>A0A7L4ZF90_9FLAO</name>
<sequence length="220" mass="24586">MTIIKISKKNLILVIAVLLPYLILSQVQLKGTVKVNSENTPHATVYLVDANDKVVAGTVTDDRGYLNIWTYKGSYTAVIKYLGCEEWSKKVSLKNDVHLGNVELEEKQNAASSKKFIKKHDNYYELLVNANKAFNESSLFDVLPEAPGVAVVKDNIFIVGKEKAEIMINNTLVTYSGKELIKYLKSISASKVENIEVYLKSASQYNIPDKDGLIKIKINI</sequence>
<evidence type="ECO:0008006" key="3">
    <source>
        <dbReference type="Google" id="ProtNLM"/>
    </source>
</evidence>
<dbReference type="SUPFAM" id="SSF49464">
    <property type="entry name" value="Carboxypeptidase regulatory domain-like"/>
    <property type="match status" value="1"/>
</dbReference>
<reference evidence="1 2" key="1">
    <citation type="journal article" date="2013" name="Int. J. Syst. Evol. Microbiol.">
        <title>Kordia antarctica sp. nov., isolated from Antarctic seawater.</title>
        <authorList>
            <person name="Baek K."/>
            <person name="Choi A."/>
            <person name="Kang I."/>
            <person name="Lee K."/>
            <person name="Cho J.C."/>
        </authorList>
    </citation>
    <scope>NUCLEOTIDE SEQUENCE [LARGE SCALE GENOMIC DNA]</scope>
    <source>
        <strain evidence="1 2">IMCC3317</strain>
    </source>
</reference>
<protein>
    <recommendedName>
        <fullName evidence="3">TonB-dependent receptor SusC</fullName>
    </recommendedName>
</protein>
<dbReference type="RefSeq" id="WP_160128141.1">
    <property type="nucleotide sequence ID" value="NZ_CP019288.1"/>
</dbReference>
<evidence type="ECO:0000313" key="2">
    <source>
        <dbReference type="Proteomes" id="UP000464657"/>
    </source>
</evidence>
<accession>A0A7L4ZF90</accession>
<dbReference type="OrthoDB" id="9805434at2"/>
<dbReference type="InterPro" id="IPR008969">
    <property type="entry name" value="CarboxyPept-like_regulatory"/>
</dbReference>
<dbReference type="Proteomes" id="UP000464657">
    <property type="component" value="Chromosome"/>
</dbReference>
<dbReference type="EMBL" id="CP019288">
    <property type="protein sequence ID" value="QHI35398.1"/>
    <property type="molecule type" value="Genomic_DNA"/>
</dbReference>
<organism evidence="1 2">
    <name type="scientific">Kordia antarctica</name>
    <dbReference type="NCBI Taxonomy" id="1218801"/>
    <lineage>
        <taxon>Bacteria</taxon>
        <taxon>Pseudomonadati</taxon>
        <taxon>Bacteroidota</taxon>
        <taxon>Flavobacteriia</taxon>
        <taxon>Flavobacteriales</taxon>
        <taxon>Flavobacteriaceae</taxon>
        <taxon>Kordia</taxon>
    </lineage>
</organism>
<evidence type="ECO:0000313" key="1">
    <source>
        <dbReference type="EMBL" id="QHI35398.1"/>
    </source>
</evidence>
<dbReference type="KEGG" id="kan:IMCC3317_07440"/>
<gene>
    <name evidence="1" type="ORF">IMCC3317_07440</name>
</gene>